<evidence type="ECO:0000259" key="6">
    <source>
        <dbReference type="PROSITE" id="PS50914"/>
    </source>
</evidence>
<keyword evidence="2 4" id="KW-0472">Membrane</keyword>
<name>A0ABP8CWL8_9ACTN</name>
<comment type="subcellular location">
    <subcellularLocation>
        <location evidence="1">Cell outer membrane</location>
    </subcellularLocation>
</comment>
<sequence length="359" mass="37164">MTGTTRNTTTSGIRWEVRNRHPLIPIGAAVVGLAALLITFEVPHRHAVEDNLTDRTKVALAGAGIDADVRFVGRDGTVRVGSAEEKDKAREVTLAVEGVRVVDVQAPPKVEKPPAPPAPLSVKLLVDGGKVTLTGTVPAEGDRGKIADAAKQALGAENVQDDITVDAARASDDTDLTALGAVVGALGKDTKAGVVDLTDHVITLTGTVPTQEVKDKAEAAAKAATKSGSVRNELVVGQAAAPAQVQTQLVALPTVEFENDSATLTAKGRAVVENAASILKSNPNVKVSIEGHTDLTGTAAHNQTLSEARAKTVLDTLVSLGIAPDRLTSKGFGESRPKVPGTDDAANAVNRRVEFIVQQ</sequence>
<dbReference type="InterPro" id="IPR036737">
    <property type="entry name" value="OmpA-like_sf"/>
</dbReference>
<dbReference type="PRINTS" id="PR01021">
    <property type="entry name" value="OMPADOMAIN"/>
</dbReference>
<dbReference type="RefSeq" id="WP_345120984.1">
    <property type="nucleotide sequence ID" value="NZ_BAABAT010000001.1"/>
</dbReference>
<dbReference type="PANTHER" id="PTHR30329">
    <property type="entry name" value="STATOR ELEMENT OF FLAGELLAR MOTOR COMPLEX"/>
    <property type="match status" value="1"/>
</dbReference>
<evidence type="ECO:0000256" key="4">
    <source>
        <dbReference type="PROSITE-ProRule" id="PRU00473"/>
    </source>
</evidence>
<dbReference type="Gene3D" id="3.40.1520.20">
    <property type="match status" value="1"/>
</dbReference>
<dbReference type="InterPro" id="IPR006664">
    <property type="entry name" value="OMP_bac"/>
</dbReference>
<dbReference type="Pfam" id="PF04972">
    <property type="entry name" value="BON"/>
    <property type="match status" value="2"/>
</dbReference>
<dbReference type="Proteomes" id="UP001500620">
    <property type="component" value="Unassembled WGS sequence"/>
</dbReference>
<keyword evidence="5" id="KW-1133">Transmembrane helix</keyword>
<dbReference type="PROSITE" id="PS50914">
    <property type="entry name" value="BON"/>
    <property type="match status" value="1"/>
</dbReference>
<dbReference type="EMBL" id="BAABAT010000001">
    <property type="protein sequence ID" value="GAA4244303.1"/>
    <property type="molecule type" value="Genomic_DNA"/>
</dbReference>
<dbReference type="InterPro" id="IPR006665">
    <property type="entry name" value="OmpA-like"/>
</dbReference>
<evidence type="ECO:0000256" key="3">
    <source>
        <dbReference type="ARBA" id="ARBA00023237"/>
    </source>
</evidence>
<feature type="domain" description="OmpA-like" evidence="7">
    <location>
        <begin position="244"/>
        <end position="359"/>
    </location>
</feature>
<dbReference type="InterPro" id="IPR007055">
    <property type="entry name" value="BON_dom"/>
</dbReference>
<dbReference type="InterPro" id="IPR050330">
    <property type="entry name" value="Bact_OuterMem_StrucFunc"/>
</dbReference>
<evidence type="ECO:0000313" key="8">
    <source>
        <dbReference type="EMBL" id="GAA4244303.1"/>
    </source>
</evidence>
<evidence type="ECO:0000256" key="5">
    <source>
        <dbReference type="SAM" id="Phobius"/>
    </source>
</evidence>
<dbReference type="Gene3D" id="3.30.1330.60">
    <property type="entry name" value="OmpA-like domain"/>
    <property type="match status" value="1"/>
</dbReference>
<dbReference type="SUPFAM" id="SSF103088">
    <property type="entry name" value="OmpA-like"/>
    <property type="match status" value="1"/>
</dbReference>
<proteinExistence type="predicted"/>
<dbReference type="PROSITE" id="PS51123">
    <property type="entry name" value="OMPA_2"/>
    <property type="match status" value="1"/>
</dbReference>
<accession>A0ABP8CWL8</accession>
<gene>
    <name evidence="8" type="ORF">GCM10022255_006860</name>
</gene>
<keyword evidence="3" id="KW-0998">Cell outer membrane</keyword>
<keyword evidence="5" id="KW-0812">Transmembrane</keyword>
<protein>
    <submittedName>
        <fullName evidence="8">Uncharacterized protein</fullName>
    </submittedName>
</protein>
<feature type="domain" description="BON" evidence="6">
    <location>
        <begin position="98"/>
        <end position="167"/>
    </location>
</feature>
<reference evidence="9" key="1">
    <citation type="journal article" date="2019" name="Int. J. Syst. Evol. Microbiol.">
        <title>The Global Catalogue of Microorganisms (GCM) 10K type strain sequencing project: providing services to taxonomists for standard genome sequencing and annotation.</title>
        <authorList>
            <consortium name="The Broad Institute Genomics Platform"/>
            <consortium name="The Broad Institute Genome Sequencing Center for Infectious Disease"/>
            <person name="Wu L."/>
            <person name="Ma J."/>
        </authorList>
    </citation>
    <scope>NUCLEOTIDE SEQUENCE [LARGE SCALE GENOMIC DNA]</scope>
    <source>
        <strain evidence="9">JCM 17441</strain>
    </source>
</reference>
<evidence type="ECO:0000256" key="1">
    <source>
        <dbReference type="ARBA" id="ARBA00004442"/>
    </source>
</evidence>
<dbReference type="Pfam" id="PF00691">
    <property type="entry name" value="OmpA"/>
    <property type="match status" value="1"/>
</dbReference>
<evidence type="ECO:0000259" key="7">
    <source>
        <dbReference type="PROSITE" id="PS51123"/>
    </source>
</evidence>
<dbReference type="CDD" id="cd07185">
    <property type="entry name" value="OmpA_C-like"/>
    <property type="match status" value="1"/>
</dbReference>
<evidence type="ECO:0000313" key="9">
    <source>
        <dbReference type="Proteomes" id="UP001500620"/>
    </source>
</evidence>
<evidence type="ECO:0000256" key="2">
    <source>
        <dbReference type="ARBA" id="ARBA00023136"/>
    </source>
</evidence>
<keyword evidence="9" id="KW-1185">Reference proteome</keyword>
<feature type="transmembrane region" description="Helical" evidence="5">
    <location>
        <begin position="21"/>
        <end position="40"/>
    </location>
</feature>
<comment type="caution">
    <text evidence="8">The sequence shown here is derived from an EMBL/GenBank/DDBJ whole genome shotgun (WGS) entry which is preliminary data.</text>
</comment>
<organism evidence="8 9">
    <name type="scientific">Dactylosporangium darangshiense</name>
    <dbReference type="NCBI Taxonomy" id="579108"/>
    <lineage>
        <taxon>Bacteria</taxon>
        <taxon>Bacillati</taxon>
        <taxon>Actinomycetota</taxon>
        <taxon>Actinomycetes</taxon>
        <taxon>Micromonosporales</taxon>
        <taxon>Micromonosporaceae</taxon>
        <taxon>Dactylosporangium</taxon>
    </lineage>
</organism>
<dbReference type="PANTHER" id="PTHR30329:SF21">
    <property type="entry name" value="LIPOPROTEIN YIAD-RELATED"/>
    <property type="match status" value="1"/>
</dbReference>